<proteinExistence type="predicted"/>
<name>A0A3N4KDG2_9PEZI</name>
<dbReference type="EMBL" id="ML119185">
    <property type="protein sequence ID" value="RPB07372.1"/>
    <property type="molecule type" value="Genomic_DNA"/>
</dbReference>
<dbReference type="Proteomes" id="UP000277580">
    <property type="component" value="Unassembled WGS sequence"/>
</dbReference>
<reference evidence="1 2" key="1">
    <citation type="journal article" date="2018" name="Nat. Ecol. Evol.">
        <title>Pezizomycetes genomes reveal the molecular basis of ectomycorrhizal truffle lifestyle.</title>
        <authorList>
            <person name="Murat C."/>
            <person name="Payen T."/>
            <person name="Noel B."/>
            <person name="Kuo A."/>
            <person name="Morin E."/>
            <person name="Chen J."/>
            <person name="Kohler A."/>
            <person name="Krizsan K."/>
            <person name="Balestrini R."/>
            <person name="Da Silva C."/>
            <person name="Montanini B."/>
            <person name="Hainaut M."/>
            <person name="Levati E."/>
            <person name="Barry K.W."/>
            <person name="Belfiori B."/>
            <person name="Cichocki N."/>
            <person name="Clum A."/>
            <person name="Dockter R.B."/>
            <person name="Fauchery L."/>
            <person name="Guy J."/>
            <person name="Iotti M."/>
            <person name="Le Tacon F."/>
            <person name="Lindquist E.A."/>
            <person name="Lipzen A."/>
            <person name="Malagnac F."/>
            <person name="Mello A."/>
            <person name="Molinier V."/>
            <person name="Miyauchi S."/>
            <person name="Poulain J."/>
            <person name="Riccioni C."/>
            <person name="Rubini A."/>
            <person name="Sitrit Y."/>
            <person name="Splivallo R."/>
            <person name="Traeger S."/>
            <person name="Wang M."/>
            <person name="Zifcakova L."/>
            <person name="Wipf D."/>
            <person name="Zambonelli A."/>
            <person name="Paolocci F."/>
            <person name="Nowrousian M."/>
            <person name="Ottonello S."/>
            <person name="Baldrian P."/>
            <person name="Spatafora J.W."/>
            <person name="Henrissat B."/>
            <person name="Nagy L.G."/>
            <person name="Aury J.M."/>
            <person name="Wincker P."/>
            <person name="Grigoriev I.V."/>
            <person name="Bonfante P."/>
            <person name="Martin F.M."/>
        </authorList>
    </citation>
    <scope>NUCLEOTIDE SEQUENCE [LARGE SCALE GENOMIC DNA]</scope>
    <source>
        <strain evidence="1 2">CCBAS932</strain>
    </source>
</reference>
<keyword evidence="2" id="KW-1185">Reference proteome</keyword>
<protein>
    <submittedName>
        <fullName evidence="1">Uncharacterized protein</fullName>
    </submittedName>
</protein>
<dbReference type="OrthoDB" id="10355456at2759"/>
<organism evidence="1 2">
    <name type="scientific">Morchella conica CCBAS932</name>
    <dbReference type="NCBI Taxonomy" id="1392247"/>
    <lineage>
        <taxon>Eukaryota</taxon>
        <taxon>Fungi</taxon>
        <taxon>Dikarya</taxon>
        <taxon>Ascomycota</taxon>
        <taxon>Pezizomycotina</taxon>
        <taxon>Pezizomycetes</taxon>
        <taxon>Pezizales</taxon>
        <taxon>Morchellaceae</taxon>
        <taxon>Morchella</taxon>
    </lineage>
</organism>
<dbReference type="AlphaFoldDB" id="A0A3N4KDG2"/>
<sequence length="240" mass="26236">MSGLGGDSPENRSRNPDAATLLSRIDSLKAELKAITTFNQYLIATLARLQAEQATPTPATTTITTTTTPTTPSAITAPLPCSHPNHACTIASGSGAASPEIFQEIIKTNWHGRLGRTHMVDVDALPATALSELDCLLRRKLHASYPRARDRLTPDVDTIFASLAALGLRLEDRGAYADLPAIHDLGTLRNTPTIKRVINSAAWWTTHEKYADYWQGLVLETLVELARYRGLFDDEGYLKE</sequence>
<accession>A0A3N4KDG2</accession>
<evidence type="ECO:0000313" key="2">
    <source>
        <dbReference type="Proteomes" id="UP000277580"/>
    </source>
</evidence>
<dbReference type="InParanoid" id="A0A3N4KDG2"/>
<gene>
    <name evidence="1" type="ORF">P167DRAFT_540185</name>
</gene>
<evidence type="ECO:0000313" key="1">
    <source>
        <dbReference type="EMBL" id="RPB07372.1"/>
    </source>
</evidence>